<gene>
    <name evidence="1" type="ORF">NG665_02120</name>
</gene>
<protein>
    <submittedName>
        <fullName evidence="1">Uncharacterized protein</fullName>
    </submittedName>
</protein>
<dbReference type="EMBL" id="CP099547">
    <property type="protein sequence ID" value="USR79804.1"/>
    <property type="molecule type" value="Genomic_DNA"/>
</dbReference>
<accession>A0ABY5AHX9</accession>
<keyword evidence="2" id="KW-1185">Reference proteome</keyword>
<organism evidence="1 2">
    <name type="scientific">Arcanobacterium pinnipediorum</name>
    <dbReference type="NCBI Taxonomy" id="1503041"/>
    <lineage>
        <taxon>Bacteria</taxon>
        <taxon>Bacillati</taxon>
        <taxon>Actinomycetota</taxon>
        <taxon>Actinomycetes</taxon>
        <taxon>Actinomycetales</taxon>
        <taxon>Actinomycetaceae</taxon>
        <taxon>Arcanobacterium</taxon>
    </lineage>
</organism>
<evidence type="ECO:0000313" key="1">
    <source>
        <dbReference type="EMBL" id="USR79804.1"/>
    </source>
</evidence>
<dbReference type="RefSeq" id="WP_252673664.1">
    <property type="nucleotide sequence ID" value="NZ_CP099547.1"/>
</dbReference>
<proteinExistence type="predicted"/>
<name>A0ABY5AHX9_9ACTO</name>
<sequence length="60" mass="6919">MKPTNPQQHILSYSPIYAAVKRFVMVGRVGQQRWRCKDLWSIWPLSPVIDEIHDGDIVAA</sequence>
<dbReference type="Proteomes" id="UP001056109">
    <property type="component" value="Chromosome"/>
</dbReference>
<evidence type="ECO:0000313" key="2">
    <source>
        <dbReference type="Proteomes" id="UP001056109"/>
    </source>
</evidence>
<reference evidence="1" key="1">
    <citation type="submission" date="2022-06" db="EMBL/GenBank/DDBJ databases">
        <title>Complete Genome Sequence of Arcanobacterium pinnipediorum strain DSM 28752 isolated from a harbour seal.</title>
        <authorList>
            <person name="Borowiak M."/>
            <person name="Kreitlow A."/>
            <person name="Alssahen M."/>
            <person name="Malorny B."/>
            <person name="Laemmler C."/>
            <person name="Prenger-Berninghoff E."/>
            <person name="Siebert U."/>
            <person name="Ploetz M."/>
            <person name="Abdulmawjood A."/>
        </authorList>
    </citation>
    <scope>NUCLEOTIDE SEQUENCE</scope>
    <source>
        <strain evidence="1">DSM 28752</strain>
    </source>
</reference>